<sequence>MAFVIMTAQASQILEDTFDQERAGCIPSAASNKRKRAWTHFARILHASNGNPLYEERKKLPSHGVAVRHGPQTKEAASIEQPRPPSVADDDDEADEPRPISCVATMQ</sequence>
<keyword evidence="2" id="KW-1185">Reference proteome</keyword>
<comment type="caution">
    <text evidence="1">The sequence shown here is derived from an EMBL/GenBank/DDBJ whole genome shotgun (WGS) entry which is preliminary data.</text>
</comment>
<dbReference type="Proteomes" id="UP000821845">
    <property type="component" value="Chromosome 3"/>
</dbReference>
<dbReference type="EMBL" id="CM023483">
    <property type="protein sequence ID" value="KAH6937377.1"/>
    <property type="molecule type" value="Genomic_DNA"/>
</dbReference>
<evidence type="ECO:0000313" key="2">
    <source>
        <dbReference type="Proteomes" id="UP000821845"/>
    </source>
</evidence>
<organism evidence="1 2">
    <name type="scientific">Hyalomma asiaticum</name>
    <name type="common">Tick</name>
    <dbReference type="NCBI Taxonomy" id="266040"/>
    <lineage>
        <taxon>Eukaryota</taxon>
        <taxon>Metazoa</taxon>
        <taxon>Ecdysozoa</taxon>
        <taxon>Arthropoda</taxon>
        <taxon>Chelicerata</taxon>
        <taxon>Arachnida</taxon>
        <taxon>Acari</taxon>
        <taxon>Parasitiformes</taxon>
        <taxon>Ixodida</taxon>
        <taxon>Ixodoidea</taxon>
        <taxon>Ixodidae</taxon>
        <taxon>Hyalomminae</taxon>
        <taxon>Hyalomma</taxon>
    </lineage>
</organism>
<reference evidence="1" key="1">
    <citation type="submission" date="2020-05" db="EMBL/GenBank/DDBJ databases">
        <title>Large-scale comparative analyses of tick genomes elucidate their genetic diversity and vector capacities.</title>
        <authorList>
            <person name="Jia N."/>
            <person name="Wang J."/>
            <person name="Shi W."/>
            <person name="Du L."/>
            <person name="Sun Y."/>
            <person name="Zhan W."/>
            <person name="Jiang J."/>
            <person name="Wang Q."/>
            <person name="Zhang B."/>
            <person name="Ji P."/>
            <person name="Sakyi L.B."/>
            <person name="Cui X."/>
            <person name="Yuan T."/>
            <person name="Jiang B."/>
            <person name="Yang W."/>
            <person name="Lam T.T.-Y."/>
            <person name="Chang Q."/>
            <person name="Ding S."/>
            <person name="Wang X."/>
            <person name="Zhu J."/>
            <person name="Ruan X."/>
            <person name="Zhao L."/>
            <person name="Wei J."/>
            <person name="Que T."/>
            <person name="Du C."/>
            <person name="Cheng J."/>
            <person name="Dai P."/>
            <person name="Han X."/>
            <person name="Huang E."/>
            <person name="Gao Y."/>
            <person name="Liu J."/>
            <person name="Shao H."/>
            <person name="Ye R."/>
            <person name="Li L."/>
            <person name="Wei W."/>
            <person name="Wang X."/>
            <person name="Wang C."/>
            <person name="Yang T."/>
            <person name="Huo Q."/>
            <person name="Li W."/>
            <person name="Guo W."/>
            <person name="Chen H."/>
            <person name="Zhou L."/>
            <person name="Ni X."/>
            <person name="Tian J."/>
            <person name="Zhou Y."/>
            <person name="Sheng Y."/>
            <person name="Liu T."/>
            <person name="Pan Y."/>
            <person name="Xia L."/>
            <person name="Li J."/>
            <person name="Zhao F."/>
            <person name="Cao W."/>
        </authorList>
    </citation>
    <scope>NUCLEOTIDE SEQUENCE</scope>
    <source>
        <strain evidence="1">Hyas-2018</strain>
    </source>
</reference>
<name>A0ACB7STI1_HYAAI</name>
<protein>
    <submittedName>
        <fullName evidence="1">Uncharacterized protein</fullName>
    </submittedName>
</protein>
<accession>A0ACB7STI1</accession>
<proteinExistence type="predicted"/>
<gene>
    <name evidence="1" type="ORF">HPB50_027521</name>
</gene>
<evidence type="ECO:0000313" key="1">
    <source>
        <dbReference type="EMBL" id="KAH6937377.1"/>
    </source>
</evidence>